<dbReference type="PANTHER" id="PTHR37844:SF2">
    <property type="entry name" value="SER_THR PROTEIN PHOSPHATASE SUPERFAMILY (AFU_ORTHOLOGUE AFUA_1G14840)"/>
    <property type="match status" value="1"/>
</dbReference>
<dbReference type="RefSeq" id="XP_019021452.1">
    <property type="nucleotide sequence ID" value="XM_019168043.1"/>
</dbReference>
<dbReference type="STRING" id="698492.A0A0E9NNT8"/>
<dbReference type="Gene3D" id="3.60.21.10">
    <property type="match status" value="1"/>
</dbReference>
<dbReference type="Pfam" id="PF00149">
    <property type="entry name" value="Metallophos"/>
    <property type="match status" value="1"/>
</dbReference>
<keyword evidence="3" id="KW-1185">Reference proteome</keyword>
<dbReference type="GO" id="GO:0016787">
    <property type="term" value="F:hydrolase activity"/>
    <property type="evidence" value="ECO:0007669"/>
    <property type="project" value="InterPro"/>
</dbReference>
<dbReference type="AlphaFoldDB" id="A0A0E9NNT8"/>
<organism evidence="2 3">
    <name type="scientific">Saitoella complicata (strain BCRC 22490 / CBS 7301 / JCM 7358 / NBRC 10748 / NRRL Y-17804)</name>
    <dbReference type="NCBI Taxonomy" id="698492"/>
    <lineage>
        <taxon>Eukaryota</taxon>
        <taxon>Fungi</taxon>
        <taxon>Dikarya</taxon>
        <taxon>Ascomycota</taxon>
        <taxon>Taphrinomycotina</taxon>
        <taxon>Taphrinomycotina incertae sedis</taxon>
        <taxon>Saitoella</taxon>
    </lineage>
</organism>
<sequence>MTRIQLLSDLHLDLHTSYECEIPVTAPTLLICGDIGRANDSRYTVFLSSLAERRATGEGWERILVVLGNHEPLASSWDQARAVIEAVAAESAKNGGSAVEIMWRRRVDIDERTTVLGCTLFSNIPPDKRQIVEDRMPEFGLVEGWTVDKHNAEHEEEVRWFRREIEKCRNEGRKLIVATHHAPLVEGTSPERYEASPHVSGFATDVLCCSDDSDSHGYQAESLGWEGVDVWAFGHTHKNVDMIVGGIRVVSNQRGGRHPSEPEGTWDPGYVVQV</sequence>
<dbReference type="PANTHER" id="PTHR37844">
    <property type="entry name" value="SER/THR PROTEIN PHOSPHATASE SUPERFAMILY (AFU_ORTHOLOGUE AFUA_1G14840)"/>
    <property type="match status" value="1"/>
</dbReference>
<comment type="caution">
    <text evidence="2">The sequence shown here is derived from an EMBL/GenBank/DDBJ whole genome shotgun (WGS) entry which is preliminary data.</text>
</comment>
<dbReference type="InterPro" id="IPR029052">
    <property type="entry name" value="Metallo-depent_PP-like"/>
</dbReference>
<evidence type="ECO:0000313" key="2">
    <source>
        <dbReference type="EMBL" id="GAO51090.1"/>
    </source>
</evidence>
<evidence type="ECO:0000259" key="1">
    <source>
        <dbReference type="Pfam" id="PF00149"/>
    </source>
</evidence>
<reference evidence="2 3" key="2">
    <citation type="journal article" date="2014" name="J. Gen. Appl. Microbiol.">
        <title>The early diverging ascomycetous budding yeast Saitoella complicata has three histone deacetylases belonging to the Clr6, Hos2, and Rpd3 lineages.</title>
        <authorList>
            <person name="Nishida H."/>
            <person name="Matsumoto T."/>
            <person name="Kondo S."/>
            <person name="Hamamoto M."/>
            <person name="Yoshikawa H."/>
        </authorList>
    </citation>
    <scope>NUCLEOTIDE SEQUENCE [LARGE SCALE GENOMIC DNA]</scope>
    <source>
        <strain evidence="2 3">NRRL Y-17804</strain>
    </source>
</reference>
<reference evidence="2 3" key="3">
    <citation type="journal article" date="2015" name="Genome Announc.">
        <title>Draft Genome Sequence of the Archiascomycetous Yeast Saitoella complicata.</title>
        <authorList>
            <person name="Yamauchi K."/>
            <person name="Kondo S."/>
            <person name="Hamamoto M."/>
            <person name="Takahashi Y."/>
            <person name="Ogura Y."/>
            <person name="Hayashi T."/>
            <person name="Nishida H."/>
        </authorList>
    </citation>
    <scope>NUCLEOTIDE SEQUENCE [LARGE SCALE GENOMIC DNA]</scope>
    <source>
        <strain evidence="2 3">NRRL Y-17804</strain>
    </source>
</reference>
<reference evidence="2 3" key="1">
    <citation type="journal article" date="2011" name="J. Gen. Appl. Microbiol.">
        <title>Draft genome sequencing of the enigmatic yeast Saitoella complicata.</title>
        <authorList>
            <person name="Nishida H."/>
            <person name="Hamamoto M."/>
            <person name="Sugiyama J."/>
        </authorList>
    </citation>
    <scope>NUCLEOTIDE SEQUENCE [LARGE SCALE GENOMIC DNA]</scope>
    <source>
        <strain evidence="2 3">NRRL Y-17804</strain>
    </source>
</reference>
<proteinExistence type="predicted"/>
<dbReference type="OMA" id="DRNRWDD"/>
<dbReference type="EMBL" id="BACD03000041">
    <property type="protein sequence ID" value="GAO51090.1"/>
    <property type="molecule type" value="Genomic_DNA"/>
</dbReference>
<name>A0A0E9NNT8_SAICN</name>
<protein>
    <recommendedName>
        <fullName evidence="1">Calcineurin-like phosphoesterase domain-containing protein</fullName>
    </recommendedName>
</protein>
<accession>A0A0E9NNT8</accession>
<evidence type="ECO:0000313" key="3">
    <source>
        <dbReference type="Proteomes" id="UP000033140"/>
    </source>
</evidence>
<dbReference type="SUPFAM" id="SSF56300">
    <property type="entry name" value="Metallo-dependent phosphatases"/>
    <property type="match status" value="1"/>
</dbReference>
<dbReference type="InterPro" id="IPR004843">
    <property type="entry name" value="Calcineurin-like_PHP"/>
</dbReference>
<dbReference type="OrthoDB" id="550558at2759"/>
<dbReference type="Proteomes" id="UP000033140">
    <property type="component" value="Unassembled WGS sequence"/>
</dbReference>
<gene>
    <name evidence="2" type="ORF">G7K_5201-t1</name>
</gene>
<feature type="domain" description="Calcineurin-like phosphoesterase" evidence="1">
    <location>
        <begin position="25"/>
        <end position="238"/>
    </location>
</feature>